<feature type="transmembrane region" description="Helical" evidence="1">
    <location>
        <begin position="68"/>
        <end position="86"/>
    </location>
</feature>
<keyword evidence="1" id="KW-0812">Transmembrane</keyword>
<organism evidence="2 3">
    <name type="scientific">Thermoanaerobacterium butyriciformans</name>
    <dbReference type="NCBI Taxonomy" id="1702242"/>
    <lineage>
        <taxon>Bacteria</taxon>
        <taxon>Bacillati</taxon>
        <taxon>Bacillota</taxon>
        <taxon>Clostridia</taxon>
        <taxon>Thermoanaerobacterales</taxon>
        <taxon>Thermoanaerobacteraceae</taxon>
        <taxon>Thermoanaerobacterium</taxon>
    </lineage>
</organism>
<comment type="caution">
    <text evidence="2">The sequence shown here is derived from an EMBL/GenBank/DDBJ whole genome shotgun (WGS) entry which is preliminary data.</text>
</comment>
<evidence type="ECO:0000256" key="1">
    <source>
        <dbReference type="SAM" id="Phobius"/>
    </source>
</evidence>
<dbReference type="Proteomes" id="UP001166402">
    <property type="component" value="Unassembled WGS sequence"/>
</dbReference>
<dbReference type="EMBL" id="JAGGLT010000002">
    <property type="protein sequence ID" value="MBP2070789.1"/>
    <property type="molecule type" value="Genomic_DNA"/>
</dbReference>
<dbReference type="RefSeq" id="WP_209452762.1">
    <property type="nucleotide sequence ID" value="NZ_JAGGLT010000002.1"/>
</dbReference>
<gene>
    <name evidence="2" type="ORF">J2Z80_000287</name>
</gene>
<sequence length="95" mass="10517">MNDFFTYATLGTLAGTITATTLIVQFIKDLKPFKQIPTRLLVLIVSFTIILITSLITKQFSIKNIPLYLINSLLATTSAIGSWHSITDIKNGKQT</sequence>
<proteinExistence type="predicted"/>
<keyword evidence="1" id="KW-0472">Membrane</keyword>
<reference evidence="2" key="1">
    <citation type="submission" date="2021-03" db="EMBL/GenBank/DDBJ databases">
        <title>Genomic Encyclopedia of Type Strains, Phase IV (KMG-IV): sequencing the most valuable type-strain genomes for metagenomic binning, comparative biology and taxonomic classification.</title>
        <authorList>
            <person name="Goeker M."/>
        </authorList>
    </citation>
    <scope>NUCLEOTIDE SEQUENCE</scope>
    <source>
        <strain evidence="2">DSM 101588</strain>
    </source>
</reference>
<name>A0ABS4NC57_9THEO</name>
<feature type="transmembrane region" description="Helical" evidence="1">
    <location>
        <begin position="6"/>
        <end position="27"/>
    </location>
</feature>
<evidence type="ECO:0000313" key="2">
    <source>
        <dbReference type="EMBL" id="MBP2070789.1"/>
    </source>
</evidence>
<protein>
    <submittedName>
        <fullName evidence="2">Uncharacterized protein with PQ loop repeat</fullName>
    </submittedName>
</protein>
<keyword evidence="1" id="KW-1133">Transmembrane helix</keyword>
<feature type="transmembrane region" description="Helical" evidence="1">
    <location>
        <begin position="39"/>
        <end position="56"/>
    </location>
</feature>
<accession>A0ABS4NC57</accession>
<keyword evidence="3" id="KW-1185">Reference proteome</keyword>
<evidence type="ECO:0000313" key="3">
    <source>
        <dbReference type="Proteomes" id="UP001166402"/>
    </source>
</evidence>